<dbReference type="InterPro" id="IPR036291">
    <property type="entry name" value="NAD(P)-bd_dom_sf"/>
</dbReference>
<accession>A0A383CS81</accession>
<dbReference type="Gene3D" id="3.40.50.261">
    <property type="entry name" value="Succinyl-CoA synthetase domains"/>
    <property type="match status" value="1"/>
</dbReference>
<dbReference type="PANTHER" id="PTHR43334">
    <property type="entry name" value="ACETATE--COA LIGASE [ADP-FORMING]"/>
    <property type="match status" value="1"/>
</dbReference>
<dbReference type="GO" id="GO:0005524">
    <property type="term" value="F:ATP binding"/>
    <property type="evidence" value="ECO:0007669"/>
    <property type="project" value="UniProtKB-KW"/>
</dbReference>
<dbReference type="InterPro" id="IPR032875">
    <property type="entry name" value="Succ_CoA_lig_flav_dom"/>
</dbReference>
<dbReference type="GO" id="GO:0016874">
    <property type="term" value="F:ligase activity"/>
    <property type="evidence" value="ECO:0007669"/>
    <property type="project" value="UniProtKB-KW"/>
</dbReference>
<proteinExistence type="predicted"/>
<evidence type="ECO:0000313" key="5">
    <source>
        <dbReference type="EMBL" id="SVE35217.1"/>
    </source>
</evidence>
<keyword evidence="3" id="KW-0067">ATP-binding</keyword>
<dbReference type="PANTHER" id="PTHR43334:SF1">
    <property type="entry name" value="3-HYDROXYPROPIONATE--COA LIGASE [ADP-FORMING]"/>
    <property type="match status" value="1"/>
</dbReference>
<feature type="domain" description="Succinyl-CoA synthetase-like flavodoxin" evidence="4">
    <location>
        <begin position="88"/>
        <end position="226"/>
    </location>
</feature>
<evidence type="ECO:0000259" key="4">
    <source>
        <dbReference type="Pfam" id="PF13607"/>
    </source>
</evidence>
<evidence type="ECO:0000256" key="3">
    <source>
        <dbReference type="ARBA" id="ARBA00022840"/>
    </source>
</evidence>
<keyword evidence="2" id="KW-0547">Nucleotide-binding</keyword>
<feature type="non-terminal residue" evidence="5">
    <location>
        <position position="239"/>
    </location>
</feature>
<dbReference type="Pfam" id="PF13607">
    <property type="entry name" value="Succ_CoA_lig"/>
    <property type="match status" value="1"/>
</dbReference>
<protein>
    <recommendedName>
        <fullName evidence="4">Succinyl-CoA synthetase-like flavodoxin domain-containing protein</fullName>
    </recommendedName>
</protein>
<dbReference type="InterPro" id="IPR051538">
    <property type="entry name" value="Acyl-CoA_Synth/Transferase"/>
</dbReference>
<dbReference type="SUPFAM" id="SSF52210">
    <property type="entry name" value="Succinyl-CoA synthetase domains"/>
    <property type="match status" value="1"/>
</dbReference>
<keyword evidence="1" id="KW-0436">Ligase</keyword>
<dbReference type="InterPro" id="IPR016102">
    <property type="entry name" value="Succinyl-CoA_synth-like"/>
</dbReference>
<dbReference type="SUPFAM" id="SSF51735">
    <property type="entry name" value="NAD(P)-binding Rossmann-fold domains"/>
    <property type="match status" value="1"/>
</dbReference>
<evidence type="ECO:0000256" key="1">
    <source>
        <dbReference type="ARBA" id="ARBA00022598"/>
    </source>
</evidence>
<gene>
    <name evidence="5" type="ORF">METZ01_LOCUS488071</name>
</gene>
<dbReference type="AlphaFoldDB" id="A0A383CS81"/>
<reference evidence="5" key="1">
    <citation type="submission" date="2018-05" db="EMBL/GenBank/DDBJ databases">
        <authorList>
            <person name="Lanie J.A."/>
            <person name="Ng W.-L."/>
            <person name="Kazmierczak K.M."/>
            <person name="Andrzejewski T.M."/>
            <person name="Davidsen T.M."/>
            <person name="Wayne K.J."/>
            <person name="Tettelin H."/>
            <person name="Glass J.I."/>
            <person name="Rusch D."/>
            <person name="Podicherti R."/>
            <person name="Tsui H.-C.T."/>
            <person name="Winkler M.E."/>
        </authorList>
    </citation>
    <scope>NUCLEOTIDE SEQUENCE</scope>
</reference>
<evidence type="ECO:0000256" key="2">
    <source>
        <dbReference type="ARBA" id="ARBA00022741"/>
    </source>
</evidence>
<organism evidence="5">
    <name type="scientific">marine metagenome</name>
    <dbReference type="NCBI Taxonomy" id="408172"/>
    <lineage>
        <taxon>unclassified sequences</taxon>
        <taxon>metagenomes</taxon>
        <taxon>ecological metagenomes</taxon>
    </lineage>
</organism>
<dbReference type="EMBL" id="UINC01211353">
    <property type="protein sequence ID" value="SVE35217.1"/>
    <property type="molecule type" value="Genomic_DNA"/>
</dbReference>
<name>A0A383CS81_9ZZZZ</name>
<sequence>MAVVAVPAARVLDVLRECQSAGIPSLTVYTSGFSEIGSEGRKLEKELITVAAEKGTLICGPNCQGVANLNDYMVANFSSTLLRDNISAGSIGFVGQSGLFTGIVAAECHRRGLGLGYLNSTGNESVVDFCDMIAHMSADPRIKVVAGYMEGIRDGEKLKTALRVAKKHNTPVVLLKVGRNEESAKAAASHTGSLAGSYEIYQAAFRQWGVVEADDISELFDLIELFSSSSCVSRGERVG</sequence>
<dbReference type="Gene3D" id="3.40.50.720">
    <property type="entry name" value="NAD(P)-binding Rossmann-like Domain"/>
    <property type="match status" value="1"/>
</dbReference>